<evidence type="ECO:0000313" key="2">
    <source>
        <dbReference type="Proteomes" id="UP000238176"/>
    </source>
</evidence>
<reference evidence="1 2" key="1">
    <citation type="submission" date="2018-03" db="EMBL/GenBank/DDBJ databases">
        <title>Genomic Encyclopedia of Type Strains, Phase III (KMG-III): the genomes of soil and plant-associated and newly described type strains.</title>
        <authorList>
            <person name="Whitman W."/>
        </authorList>
    </citation>
    <scope>NUCLEOTIDE SEQUENCE [LARGE SCALE GENOMIC DNA]</scope>
    <source>
        <strain evidence="1 2">CGMCC 4.7067</strain>
    </source>
</reference>
<organism evidence="1 2">
    <name type="scientific">Glycomyces artemisiae</name>
    <dbReference type="NCBI Taxonomy" id="1076443"/>
    <lineage>
        <taxon>Bacteria</taxon>
        <taxon>Bacillati</taxon>
        <taxon>Actinomycetota</taxon>
        <taxon>Actinomycetes</taxon>
        <taxon>Glycomycetales</taxon>
        <taxon>Glycomycetaceae</taxon>
        <taxon>Glycomyces</taxon>
    </lineage>
</organism>
<dbReference type="OrthoDB" id="9799092at2"/>
<dbReference type="GO" id="GO:0016301">
    <property type="term" value="F:kinase activity"/>
    <property type="evidence" value="ECO:0007669"/>
    <property type="project" value="UniProtKB-KW"/>
</dbReference>
<comment type="caution">
    <text evidence="1">The sequence shown here is derived from an EMBL/GenBank/DDBJ whole genome shotgun (WGS) entry which is preliminary data.</text>
</comment>
<dbReference type="RefSeq" id="WP_106365673.1">
    <property type="nucleotide sequence ID" value="NZ_PVTJ01000008.1"/>
</dbReference>
<proteinExistence type="predicted"/>
<name>A0A2T0UG94_9ACTN</name>
<keyword evidence="1" id="KW-0808">Transferase</keyword>
<dbReference type="Proteomes" id="UP000238176">
    <property type="component" value="Unassembled WGS sequence"/>
</dbReference>
<dbReference type="AlphaFoldDB" id="A0A2T0UG94"/>
<dbReference type="EMBL" id="PVTJ01000008">
    <property type="protein sequence ID" value="PRY56894.1"/>
    <property type="molecule type" value="Genomic_DNA"/>
</dbReference>
<gene>
    <name evidence="1" type="ORF">B0I28_108205</name>
</gene>
<dbReference type="Pfam" id="PF13671">
    <property type="entry name" value="AAA_33"/>
    <property type="match status" value="1"/>
</dbReference>
<keyword evidence="2" id="KW-1185">Reference proteome</keyword>
<evidence type="ECO:0000313" key="1">
    <source>
        <dbReference type="EMBL" id="PRY56894.1"/>
    </source>
</evidence>
<keyword evidence="1" id="KW-0418">Kinase</keyword>
<dbReference type="SUPFAM" id="SSF52540">
    <property type="entry name" value="P-loop containing nucleoside triphosphate hydrolases"/>
    <property type="match status" value="1"/>
</dbReference>
<sequence>MIVWLNGTYGAGKTTTARLLQHALPARLFDTEHIGHLLRGIIGDLPHTDFKDWTPWRGLTVETARQVLDYTGGTLVIPQTVLQHHYWTELTDGFTKHDIPVHPYTLHTDRDTLTRRIHADTDEPTAAEWRLHHLDPYEHATWLAEETTLIDTTHLTPAQTAAAIQDHLHAETTL</sequence>
<protein>
    <submittedName>
        <fullName evidence="1">Shikimate kinase</fullName>
    </submittedName>
</protein>
<accession>A0A2T0UG94</accession>
<dbReference type="Gene3D" id="3.40.50.300">
    <property type="entry name" value="P-loop containing nucleotide triphosphate hydrolases"/>
    <property type="match status" value="1"/>
</dbReference>
<dbReference type="InterPro" id="IPR027417">
    <property type="entry name" value="P-loop_NTPase"/>
</dbReference>